<evidence type="ECO:0000259" key="1">
    <source>
        <dbReference type="Pfam" id="PF12146"/>
    </source>
</evidence>
<feature type="domain" description="Serine aminopeptidase S33" evidence="1">
    <location>
        <begin position="72"/>
        <end position="332"/>
    </location>
</feature>
<reference evidence="2 3" key="1">
    <citation type="submission" date="2019-07" db="EMBL/GenBank/DDBJ databases">
        <authorList>
            <person name="Yang M."/>
            <person name="Zhao D."/>
            <person name="Xiang H."/>
        </authorList>
    </citation>
    <scope>NUCLEOTIDE SEQUENCE [LARGE SCALE GENOMIC DNA]</scope>
    <source>
        <strain evidence="2 3">IM1326</strain>
    </source>
</reference>
<proteinExistence type="predicted"/>
<dbReference type="InterPro" id="IPR022742">
    <property type="entry name" value="Hydrolase_4"/>
</dbReference>
<organism evidence="2 3">
    <name type="scientific">Aliidiomarina halalkaliphila</name>
    <dbReference type="NCBI Taxonomy" id="2593535"/>
    <lineage>
        <taxon>Bacteria</taxon>
        <taxon>Pseudomonadati</taxon>
        <taxon>Pseudomonadota</taxon>
        <taxon>Gammaproteobacteria</taxon>
        <taxon>Alteromonadales</taxon>
        <taxon>Idiomarinaceae</taxon>
        <taxon>Aliidiomarina</taxon>
    </lineage>
</organism>
<accession>A0A552WZU2</accession>
<dbReference type="GO" id="GO:0016787">
    <property type="term" value="F:hydrolase activity"/>
    <property type="evidence" value="ECO:0007669"/>
    <property type="project" value="UniProtKB-KW"/>
</dbReference>
<dbReference type="AlphaFoldDB" id="A0A552WZU2"/>
<evidence type="ECO:0000313" key="3">
    <source>
        <dbReference type="Proteomes" id="UP000320359"/>
    </source>
</evidence>
<protein>
    <submittedName>
        <fullName evidence="2">Alpha/beta fold hydrolase</fullName>
    </submittedName>
</protein>
<evidence type="ECO:0000313" key="2">
    <source>
        <dbReference type="EMBL" id="TRW48342.1"/>
    </source>
</evidence>
<dbReference type="OrthoDB" id="9788260at2"/>
<dbReference type="Pfam" id="PF12146">
    <property type="entry name" value="Hydrolase_4"/>
    <property type="match status" value="1"/>
</dbReference>
<name>A0A552WZU2_9GAMM</name>
<dbReference type="PANTHER" id="PTHR11614">
    <property type="entry name" value="PHOSPHOLIPASE-RELATED"/>
    <property type="match status" value="1"/>
</dbReference>
<dbReference type="Gene3D" id="3.40.50.1820">
    <property type="entry name" value="alpha/beta hydrolase"/>
    <property type="match status" value="1"/>
</dbReference>
<gene>
    <name evidence="2" type="ORF">FM042_09180</name>
</gene>
<dbReference type="Proteomes" id="UP000320359">
    <property type="component" value="Unassembled WGS sequence"/>
</dbReference>
<keyword evidence="3" id="KW-1185">Reference proteome</keyword>
<dbReference type="InterPro" id="IPR029058">
    <property type="entry name" value="AB_hydrolase_fold"/>
</dbReference>
<dbReference type="InterPro" id="IPR051044">
    <property type="entry name" value="MAG_DAG_Lipase"/>
</dbReference>
<sequence>MSDAAEFDVSANELALDALAERVLSQRPGDADPEWDEWSRTHLDAFFRRAEHHEFRSFDRTQLHYCVLAHPKPKAWVLVSPGRVESYLKYQEVALELVAAGFAVAMIDHRGQGHSERLTSHHEQGHVNQFADYAHDFEQWVQELRPRLGDLAVHILAHSMGGAIATMYVQSKPHEIQSLVLSAPMFGINTTPWPQWFAGPLTRSLTALNRLVTPGKFWYAPGTGDYQKLPFAENKLTHSEARYEHFSRMYADMPNIKVGGPTTHWVTEALEAAEQCIQSANKITIPVLVLSGTADRIVDPRGHQRFAEKLTHERSQLKEIPDSYHEILMESDARRAMAITAALTFFEETR</sequence>
<dbReference type="RefSeq" id="WP_143236134.1">
    <property type="nucleotide sequence ID" value="NZ_VJWL01000003.1"/>
</dbReference>
<dbReference type="SUPFAM" id="SSF53474">
    <property type="entry name" value="alpha/beta-Hydrolases"/>
    <property type="match status" value="1"/>
</dbReference>
<dbReference type="EMBL" id="VJWL01000003">
    <property type="protein sequence ID" value="TRW48342.1"/>
    <property type="molecule type" value="Genomic_DNA"/>
</dbReference>
<keyword evidence="2" id="KW-0378">Hydrolase</keyword>
<comment type="caution">
    <text evidence="2">The sequence shown here is derived from an EMBL/GenBank/DDBJ whole genome shotgun (WGS) entry which is preliminary data.</text>
</comment>